<evidence type="ECO:0000313" key="3">
    <source>
        <dbReference type="Proteomes" id="UP000178413"/>
    </source>
</evidence>
<dbReference type="SUPFAM" id="SSF55729">
    <property type="entry name" value="Acyl-CoA N-acyltransferases (Nat)"/>
    <property type="match status" value="1"/>
</dbReference>
<reference evidence="2 3" key="1">
    <citation type="journal article" date="2016" name="Nat. Commun.">
        <title>Thousands of microbial genomes shed light on interconnected biogeochemical processes in an aquifer system.</title>
        <authorList>
            <person name="Anantharaman K."/>
            <person name="Brown C.T."/>
            <person name="Hug L.A."/>
            <person name="Sharon I."/>
            <person name="Castelle C.J."/>
            <person name="Probst A.J."/>
            <person name="Thomas B.C."/>
            <person name="Singh A."/>
            <person name="Wilkins M.J."/>
            <person name="Karaoz U."/>
            <person name="Brodie E.L."/>
            <person name="Williams K.H."/>
            <person name="Hubbard S.S."/>
            <person name="Banfield J.F."/>
        </authorList>
    </citation>
    <scope>NUCLEOTIDE SEQUENCE [LARGE SCALE GENOMIC DNA]</scope>
</reference>
<sequence length="164" mass="19446">MNIRFEPLSKERLSEALALIEVTFPEYLQHITEVYKVSLENDKTSKYWNSRRILEYWMAIDSSSNKVVALTGFYQLTEHLINEIWLGWYCVDPSARSKGIGRQTLQWTVDQARKKRYEFFRLWTTTDPAEAIAQKLYDSVGLDVYKKKFNEKSGDMILYRELKL</sequence>
<dbReference type="EMBL" id="MHRM01000002">
    <property type="protein sequence ID" value="OHA24537.1"/>
    <property type="molecule type" value="Genomic_DNA"/>
</dbReference>
<dbReference type="Proteomes" id="UP000178413">
    <property type="component" value="Unassembled WGS sequence"/>
</dbReference>
<dbReference type="InterPro" id="IPR000182">
    <property type="entry name" value="GNAT_dom"/>
</dbReference>
<organism evidence="2 3">
    <name type="scientific">Candidatus Taylorbacteria bacterium RIFCSPHIGHO2_02_FULL_44_12</name>
    <dbReference type="NCBI Taxonomy" id="1802308"/>
    <lineage>
        <taxon>Bacteria</taxon>
        <taxon>Candidatus Tayloriibacteriota</taxon>
    </lineage>
</organism>
<comment type="caution">
    <text evidence="2">The sequence shown here is derived from an EMBL/GenBank/DDBJ whole genome shotgun (WGS) entry which is preliminary data.</text>
</comment>
<dbReference type="STRING" id="1802308.A3D50_01680"/>
<evidence type="ECO:0000259" key="1">
    <source>
        <dbReference type="PROSITE" id="PS51186"/>
    </source>
</evidence>
<protein>
    <recommendedName>
        <fullName evidence="1">N-acetyltransferase domain-containing protein</fullName>
    </recommendedName>
</protein>
<dbReference type="Pfam" id="PF00583">
    <property type="entry name" value="Acetyltransf_1"/>
    <property type="match status" value="1"/>
</dbReference>
<dbReference type="AlphaFoldDB" id="A0A1G2MKY3"/>
<dbReference type="InterPro" id="IPR016181">
    <property type="entry name" value="Acyl_CoA_acyltransferase"/>
</dbReference>
<feature type="domain" description="N-acetyltransferase" evidence="1">
    <location>
        <begin position="3"/>
        <end position="161"/>
    </location>
</feature>
<name>A0A1G2MKY3_9BACT</name>
<dbReference type="Gene3D" id="3.40.630.30">
    <property type="match status" value="1"/>
</dbReference>
<proteinExistence type="predicted"/>
<accession>A0A1G2MKY3</accession>
<evidence type="ECO:0000313" key="2">
    <source>
        <dbReference type="EMBL" id="OHA24537.1"/>
    </source>
</evidence>
<dbReference type="CDD" id="cd04301">
    <property type="entry name" value="NAT_SF"/>
    <property type="match status" value="1"/>
</dbReference>
<gene>
    <name evidence="2" type="ORF">A3D50_01680</name>
</gene>
<dbReference type="PROSITE" id="PS51186">
    <property type="entry name" value="GNAT"/>
    <property type="match status" value="1"/>
</dbReference>
<dbReference type="GO" id="GO:0016747">
    <property type="term" value="F:acyltransferase activity, transferring groups other than amino-acyl groups"/>
    <property type="evidence" value="ECO:0007669"/>
    <property type="project" value="InterPro"/>
</dbReference>